<dbReference type="NCBIfam" id="TIGR01353">
    <property type="entry name" value="dGTP_triPase"/>
    <property type="match status" value="1"/>
</dbReference>
<name>A0ABT5GI22_9MICO</name>
<evidence type="ECO:0000313" key="4">
    <source>
        <dbReference type="Proteomes" id="UP001150259"/>
    </source>
</evidence>
<dbReference type="InterPro" id="IPR006674">
    <property type="entry name" value="HD_domain"/>
</dbReference>
<protein>
    <submittedName>
        <fullName evidence="3">Deoxyguanosinetriphosphate triphosphohydrolase</fullName>
    </submittedName>
</protein>
<dbReference type="InterPro" id="IPR050135">
    <property type="entry name" value="dGTPase-like"/>
</dbReference>
<dbReference type="EMBL" id="JAPFQL010000046">
    <property type="protein sequence ID" value="MDC5697898.1"/>
    <property type="molecule type" value="Genomic_DNA"/>
</dbReference>
<keyword evidence="4" id="KW-1185">Reference proteome</keyword>
<dbReference type="CDD" id="cd00077">
    <property type="entry name" value="HDc"/>
    <property type="match status" value="1"/>
</dbReference>
<sequence>MAYTEFDRERWVAEDPAQKRADRDDFARDRARLVHSAALRRLAGKTQILGAGHDDFVRNRLTHSLEVAQIGREFGAALGCNADVVDTACLAHDLGHPPFGHNGEMELDRVCADIGGFEGNAQTLRLLTRLEPKRCHPDGRPAGLNLTRASLDASTKYPWRRGAGPVPSRKFGTYEDDLPVFDWLRGGAQPGVRCFEAEVMDWSDDVAYSVHDLEDAIASDWMDPRALRSRTEMRSVLEVAGATYAPDQDPAALGDALDRILATGAIPQRFDGSRNDLAGLKDMTSQIIGRFVLAVERATRERHGPGPLSRYDADLVVPDGTRAECAVLKAVANQFVVTAEDQMALKGRQRELLADLVELCAAQPETRLDPPFRADFLAAQDDAARLRVVVDQVASLTDARAVLLHSLWAAPTGTSA</sequence>
<dbReference type="PANTHER" id="PTHR11373">
    <property type="entry name" value="DEOXYNUCLEOSIDE TRIPHOSPHATE TRIPHOSPHOHYDROLASE"/>
    <property type="match status" value="1"/>
</dbReference>
<dbReference type="SMART" id="SM00471">
    <property type="entry name" value="HDc"/>
    <property type="match status" value="1"/>
</dbReference>
<dbReference type="Gene3D" id="1.10.3210.10">
    <property type="entry name" value="Hypothetical protein af1432"/>
    <property type="match status" value="1"/>
</dbReference>
<dbReference type="PANTHER" id="PTHR11373:SF32">
    <property type="entry name" value="DEOXYGUANOSINETRIPHOSPHATE TRIPHOSPHOHYDROLASE"/>
    <property type="match status" value="1"/>
</dbReference>
<dbReference type="NCBIfam" id="NF002829">
    <property type="entry name" value="PRK03007.1"/>
    <property type="match status" value="1"/>
</dbReference>
<proteinExistence type="predicted"/>
<gene>
    <name evidence="3" type="ORF">OO014_11555</name>
</gene>
<dbReference type="RefSeq" id="WP_272462472.1">
    <property type="nucleotide sequence ID" value="NZ_JAPFQL010000046.1"/>
</dbReference>
<reference evidence="3 4" key="1">
    <citation type="submission" date="2022-11" db="EMBL/GenBank/DDBJ databases">
        <title>Anaerobic phenanthrene biodegradation by a DNRA strain PheN6.</title>
        <authorList>
            <person name="Zhang Z."/>
        </authorList>
    </citation>
    <scope>NUCLEOTIDE SEQUENCE [LARGE SCALE GENOMIC DNA]</scope>
    <source>
        <strain evidence="3 4">PheN6</strain>
    </source>
</reference>
<organism evidence="3 4">
    <name type="scientific">Intrasporangium calvum</name>
    <dbReference type="NCBI Taxonomy" id="53358"/>
    <lineage>
        <taxon>Bacteria</taxon>
        <taxon>Bacillati</taxon>
        <taxon>Actinomycetota</taxon>
        <taxon>Actinomycetes</taxon>
        <taxon>Micrococcales</taxon>
        <taxon>Intrasporangiaceae</taxon>
        <taxon>Intrasporangium</taxon>
    </lineage>
</organism>
<keyword evidence="1" id="KW-0378">Hydrolase</keyword>
<accession>A0ABT5GI22</accession>
<evidence type="ECO:0000256" key="1">
    <source>
        <dbReference type="ARBA" id="ARBA00022801"/>
    </source>
</evidence>
<comment type="caution">
    <text evidence="3">The sequence shown here is derived from an EMBL/GenBank/DDBJ whole genome shotgun (WGS) entry which is preliminary data.</text>
</comment>
<evidence type="ECO:0000259" key="2">
    <source>
        <dbReference type="PROSITE" id="PS51831"/>
    </source>
</evidence>
<dbReference type="InterPro" id="IPR003607">
    <property type="entry name" value="HD/PDEase_dom"/>
</dbReference>
<dbReference type="Pfam" id="PF13286">
    <property type="entry name" value="HD_assoc"/>
    <property type="match status" value="1"/>
</dbReference>
<dbReference type="Proteomes" id="UP001150259">
    <property type="component" value="Unassembled WGS sequence"/>
</dbReference>
<dbReference type="Pfam" id="PF01966">
    <property type="entry name" value="HD"/>
    <property type="match status" value="1"/>
</dbReference>
<evidence type="ECO:0000313" key="3">
    <source>
        <dbReference type="EMBL" id="MDC5697898.1"/>
    </source>
</evidence>
<dbReference type="InterPro" id="IPR006261">
    <property type="entry name" value="dGTPase"/>
</dbReference>
<dbReference type="PROSITE" id="PS51831">
    <property type="entry name" value="HD"/>
    <property type="match status" value="1"/>
</dbReference>
<feature type="domain" description="HD" evidence="2">
    <location>
        <begin position="60"/>
        <end position="209"/>
    </location>
</feature>
<dbReference type="SUPFAM" id="SSF109604">
    <property type="entry name" value="HD-domain/PDEase-like"/>
    <property type="match status" value="1"/>
</dbReference>
<dbReference type="InterPro" id="IPR026875">
    <property type="entry name" value="PHydrolase_assoc_dom"/>
</dbReference>